<feature type="repeat" description="PPR" evidence="3">
    <location>
        <begin position="276"/>
        <end position="310"/>
    </location>
</feature>
<keyword evidence="8" id="KW-1185">Reference proteome</keyword>
<accession>A0A2K3DA99</accession>
<dbReference type="SMR" id="A0A2K3DA99"/>
<dbReference type="OMA" id="TTMISQC"/>
<feature type="domain" description="PROP1-like PPR" evidence="6">
    <location>
        <begin position="280"/>
        <end position="435"/>
    </location>
</feature>
<feature type="repeat" description="PPR" evidence="3">
    <location>
        <begin position="416"/>
        <end position="450"/>
    </location>
</feature>
<dbReference type="EMBL" id="CM008971">
    <property type="protein sequence ID" value="PNW77451.1"/>
    <property type="molecule type" value="Genomic_DNA"/>
</dbReference>
<dbReference type="InterPro" id="IPR006671">
    <property type="entry name" value="Cyclin_N"/>
</dbReference>
<evidence type="ECO:0000313" key="8">
    <source>
        <dbReference type="Proteomes" id="UP000006906"/>
    </source>
</evidence>
<name>A0A2K3DA99_CHLRE</name>
<dbReference type="Gramene" id="PNW77451">
    <property type="protein sequence ID" value="PNW77451"/>
    <property type="gene ID" value="CHLRE_10g437150v5"/>
</dbReference>
<dbReference type="InParanoid" id="A0A2K3DA99"/>
<evidence type="ECO:0000256" key="3">
    <source>
        <dbReference type="PROSITE-ProRule" id="PRU00708"/>
    </source>
</evidence>
<dbReference type="RefSeq" id="XP_042920135.1">
    <property type="nucleotide sequence ID" value="XM_043066738.1"/>
</dbReference>
<proteinExistence type="inferred from homology"/>
<dbReference type="InterPro" id="IPR033443">
    <property type="entry name" value="PROP1-like_PPR_dom"/>
</dbReference>
<sequence>MAEQTGADSAAAAEQLALLLSSANLGSEGGTNGAWLTQTDILTTDNLDFEGVLNGGGGRQGKAGISQQQREADPFLDSAQELESVYSSHMSSAQDIMSSMHSQEPNLFLSTDPNNINAAGGHGDGPCDPAPRSLSASLAHDAIGEAGTSAGASHRSGGPNARDGAQASPRKAQRGQGYRRLWQQVTKVSKGQKLQDNLGLAFSDMTVEDLLKIVLKLAPQESAVEAIKQGLVYLDSSATAALLKELAKQGYLKRAVEIFDWLRSLAPGDELSSLCDLYTYTTMISQCGSHQQLRRALELVAEMRSRGIDCNVHTYSALMNVCIKANELDLAQDVYKQMLEEGCSPNLVTYNILIDVYVKRCQWEEAVRVLDTLEKQGIQAEVRTYNTVISACNKSGQPEQALKVYEKMLAAGVKPSATTYTALISAYGKKGQVEKALDIFRDMIRRGCERNVITYSSLISACEKAGRWEMALELFSKMHKENCKPNVVTYNSLIAACSHGGHWEKASELFEQMQTQGCKPDSITYCGLITAYERGGQWRRALKAFEQMQSQGCHPDAAVFNSLMEVLWQSGVLLAQAKALQLWTLANRSGHFRIYTNSKQDSNVLQYSTVAFTSGAAVVTVVRWVSELKNKLLKDGAGFFRDKVVFTLHKSKQNRSEQPSARIFEAVSLLLAGNASPFAMHLFDQTITLEAASPQLTAWLRSAAFNDFVHIQQSQQLKRISLDLLLSEDVAIAARCIEAFSAVKRYEQVFSINPALCNQALLAQRPQIVALALKYGAAFGLKDDTIYDALQLFDRVSCSGGHINVAAWPLMLCSCLLLAARQVEAPAMWPPLEQVTLLTGFGTDVMVAMERNVLLWLGHDISTISPMRVIQLYLERLGHYLPDFKGIDRITKDLQTLVLKVACSPVVGLRPSLVGAAALVVVRRARGMVPAWPSVLQTMTDYASNDGELAACVMHMEALMQQ</sequence>
<feature type="repeat" description="PPR" evidence="3">
    <location>
        <begin position="381"/>
        <end position="415"/>
    </location>
</feature>
<dbReference type="InterPro" id="IPR036915">
    <property type="entry name" value="Cyclin-like_sf"/>
</dbReference>
<dbReference type="Gene3D" id="1.10.472.10">
    <property type="entry name" value="Cyclin-like"/>
    <property type="match status" value="2"/>
</dbReference>
<evidence type="ECO:0000256" key="4">
    <source>
        <dbReference type="SAM" id="MobiDB-lite"/>
    </source>
</evidence>
<dbReference type="CDD" id="cd20529">
    <property type="entry name" value="CYCLIN_CCNJ-like_rpt2"/>
    <property type="match status" value="1"/>
</dbReference>
<keyword evidence="2" id="KW-0677">Repeat</keyword>
<evidence type="ECO:0000313" key="7">
    <source>
        <dbReference type="EMBL" id="PNW77451.1"/>
    </source>
</evidence>
<feature type="repeat" description="PPR" evidence="3">
    <location>
        <begin position="521"/>
        <end position="555"/>
    </location>
</feature>
<dbReference type="SUPFAM" id="SSF48452">
    <property type="entry name" value="TPR-like"/>
    <property type="match status" value="1"/>
</dbReference>
<dbReference type="PANTHER" id="PTHR46128">
    <property type="entry name" value="MITOCHONDRIAL GROUP I INTRON SPLICING FACTOR CCM1"/>
    <property type="match status" value="1"/>
</dbReference>
<feature type="region of interest" description="Disordered" evidence="4">
    <location>
        <begin position="147"/>
        <end position="178"/>
    </location>
</feature>
<dbReference type="Pfam" id="PF17177">
    <property type="entry name" value="PPR_long"/>
    <property type="match status" value="1"/>
</dbReference>
<dbReference type="KEGG" id="cre:CHLRE_10g437150v5"/>
<evidence type="ECO:0000256" key="2">
    <source>
        <dbReference type="ARBA" id="ARBA00022737"/>
    </source>
</evidence>
<feature type="region of interest" description="Disordered" evidence="4">
    <location>
        <begin position="105"/>
        <end position="134"/>
    </location>
</feature>
<feature type="repeat" description="PPR" evidence="3">
    <location>
        <begin position="451"/>
        <end position="485"/>
    </location>
</feature>
<evidence type="ECO:0000256" key="1">
    <source>
        <dbReference type="ARBA" id="ARBA00007626"/>
    </source>
</evidence>
<feature type="repeat" description="PPR" evidence="3">
    <location>
        <begin position="346"/>
        <end position="380"/>
    </location>
</feature>
<dbReference type="PROSITE" id="PS51375">
    <property type="entry name" value="PPR"/>
    <property type="match status" value="8"/>
</dbReference>
<evidence type="ECO:0000259" key="5">
    <source>
        <dbReference type="Pfam" id="PF00134"/>
    </source>
</evidence>
<dbReference type="OrthoDB" id="42736at2759"/>
<dbReference type="Pfam" id="PF13812">
    <property type="entry name" value="PPR_3"/>
    <property type="match status" value="2"/>
</dbReference>
<dbReference type="PANTHER" id="PTHR46128:SF329">
    <property type="entry name" value="MITOCHONDRIAL GROUP I INTRON SPLICING FACTOR DMR1"/>
    <property type="match status" value="1"/>
</dbReference>
<dbReference type="Pfam" id="PF00134">
    <property type="entry name" value="Cyclin_N"/>
    <property type="match status" value="1"/>
</dbReference>
<dbReference type="InterPro" id="IPR050872">
    <property type="entry name" value="PPR_P_subfamily"/>
</dbReference>
<dbReference type="NCBIfam" id="TIGR00756">
    <property type="entry name" value="PPR"/>
    <property type="match status" value="8"/>
</dbReference>
<dbReference type="InterPro" id="IPR002885">
    <property type="entry name" value="PPR_rpt"/>
</dbReference>
<dbReference type="SUPFAM" id="SSF47954">
    <property type="entry name" value="Cyclin-like"/>
    <property type="match status" value="1"/>
</dbReference>
<feature type="repeat" description="PPR" evidence="3">
    <location>
        <begin position="486"/>
        <end position="520"/>
    </location>
</feature>
<dbReference type="Proteomes" id="UP000006906">
    <property type="component" value="Chromosome 10"/>
</dbReference>
<dbReference type="PaxDb" id="3055-EDP05653"/>
<protein>
    <recommendedName>
        <fullName evidence="9">Pentacotripeptide-repeat region of PRORP domain-containing protein</fullName>
    </recommendedName>
</protein>
<gene>
    <name evidence="7" type="ORF">CHLRE_10g437150v5</name>
</gene>
<dbReference type="STRING" id="3055.A0A2K3DA99"/>
<feature type="repeat" description="PPR" evidence="3">
    <location>
        <begin position="311"/>
        <end position="345"/>
    </location>
</feature>
<comment type="similarity">
    <text evidence="1">Belongs to the PPR family. P subfamily.</text>
</comment>
<feature type="domain" description="Cyclin N-terminal" evidence="5">
    <location>
        <begin position="763"/>
        <end position="861"/>
    </location>
</feature>
<dbReference type="InterPro" id="IPR011990">
    <property type="entry name" value="TPR-like_helical_dom_sf"/>
</dbReference>
<evidence type="ECO:0008006" key="9">
    <source>
        <dbReference type="Google" id="ProtNLM"/>
    </source>
</evidence>
<dbReference type="AlphaFoldDB" id="A0A2K3DA99"/>
<reference evidence="7 8" key="1">
    <citation type="journal article" date="2007" name="Science">
        <title>The Chlamydomonas genome reveals the evolution of key animal and plant functions.</title>
        <authorList>
            <person name="Merchant S.S."/>
            <person name="Prochnik S.E."/>
            <person name="Vallon O."/>
            <person name="Harris E.H."/>
            <person name="Karpowicz S.J."/>
            <person name="Witman G.B."/>
            <person name="Terry A."/>
            <person name="Salamov A."/>
            <person name="Fritz-Laylin L.K."/>
            <person name="Marechal-Drouard L."/>
            <person name="Marshall W.F."/>
            <person name="Qu L.H."/>
            <person name="Nelson D.R."/>
            <person name="Sanderfoot A.A."/>
            <person name="Spalding M.H."/>
            <person name="Kapitonov V.V."/>
            <person name="Ren Q."/>
            <person name="Ferris P."/>
            <person name="Lindquist E."/>
            <person name="Shapiro H."/>
            <person name="Lucas S.M."/>
            <person name="Grimwood J."/>
            <person name="Schmutz J."/>
            <person name="Cardol P."/>
            <person name="Cerutti H."/>
            <person name="Chanfreau G."/>
            <person name="Chen C.L."/>
            <person name="Cognat V."/>
            <person name="Croft M.T."/>
            <person name="Dent R."/>
            <person name="Dutcher S."/>
            <person name="Fernandez E."/>
            <person name="Fukuzawa H."/>
            <person name="Gonzalez-Ballester D."/>
            <person name="Gonzalez-Halphen D."/>
            <person name="Hallmann A."/>
            <person name="Hanikenne M."/>
            <person name="Hippler M."/>
            <person name="Inwood W."/>
            <person name="Jabbari K."/>
            <person name="Kalanon M."/>
            <person name="Kuras R."/>
            <person name="Lefebvre P.A."/>
            <person name="Lemaire S.D."/>
            <person name="Lobanov A.V."/>
            <person name="Lohr M."/>
            <person name="Manuell A."/>
            <person name="Meier I."/>
            <person name="Mets L."/>
            <person name="Mittag M."/>
            <person name="Mittelmeier T."/>
            <person name="Moroney J.V."/>
            <person name="Moseley J."/>
            <person name="Napoli C."/>
            <person name="Nedelcu A.M."/>
            <person name="Niyogi K."/>
            <person name="Novoselov S.V."/>
            <person name="Paulsen I.T."/>
            <person name="Pazour G."/>
            <person name="Purton S."/>
            <person name="Ral J.P."/>
            <person name="Riano-Pachon D.M."/>
            <person name="Riekhof W."/>
            <person name="Rymarquis L."/>
            <person name="Schroda M."/>
            <person name="Stern D."/>
            <person name="Umen J."/>
            <person name="Willows R."/>
            <person name="Wilson N."/>
            <person name="Zimmer S.L."/>
            <person name="Allmer J."/>
            <person name="Balk J."/>
            <person name="Bisova K."/>
            <person name="Chen C.J."/>
            <person name="Elias M."/>
            <person name="Gendler K."/>
            <person name="Hauser C."/>
            <person name="Lamb M.R."/>
            <person name="Ledford H."/>
            <person name="Long J.C."/>
            <person name="Minagawa J."/>
            <person name="Page M.D."/>
            <person name="Pan J."/>
            <person name="Pootakham W."/>
            <person name="Roje S."/>
            <person name="Rose A."/>
            <person name="Stahlberg E."/>
            <person name="Terauchi A.M."/>
            <person name="Yang P."/>
            <person name="Ball S."/>
            <person name="Bowler C."/>
            <person name="Dieckmann C.L."/>
            <person name="Gladyshev V.N."/>
            <person name="Green P."/>
            <person name="Jorgensen R."/>
            <person name="Mayfield S."/>
            <person name="Mueller-Roeber B."/>
            <person name="Rajamani S."/>
            <person name="Sayre R.T."/>
            <person name="Brokstein P."/>
            <person name="Dubchak I."/>
            <person name="Goodstein D."/>
            <person name="Hornick L."/>
            <person name="Huang Y.W."/>
            <person name="Jhaveri J."/>
            <person name="Luo Y."/>
            <person name="Martinez D."/>
            <person name="Ngau W.C."/>
            <person name="Otillar B."/>
            <person name="Poliakov A."/>
            <person name="Porter A."/>
            <person name="Szajkowski L."/>
            <person name="Werner G."/>
            <person name="Zhou K."/>
            <person name="Grigoriev I.V."/>
            <person name="Rokhsar D.S."/>
            <person name="Grossman A.R."/>
        </authorList>
    </citation>
    <scope>NUCLEOTIDE SEQUENCE [LARGE SCALE GENOMIC DNA]</scope>
    <source>
        <strain evidence="8">CC-503</strain>
    </source>
</reference>
<feature type="compositionally biased region" description="Polar residues" evidence="4">
    <location>
        <begin position="105"/>
        <end position="117"/>
    </location>
</feature>
<dbReference type="Gene3D" id="1.25.40.10">
    <property type="entry name" value="Tetratricopeptide repeat domain"/>
    <property type="match status" value="3"/>
</dbReference>
<dbReference type="CDD" id="cd00043">
    <property type="entry name" value="CYCLIN_SF"/>
    <property type="match status" value="1"/>
</dbReference>
<evidence type="ECO:0000259" key="6">
    <source>
        <dbReference type="Pfam" id="PF17177"/>
    </source>
</evidence>
<organism evidence="7 8">
    <name type="scientific">Chlamydomonas reinhardtii</name>
    <name type="common">Chlamydomonas smithii</name>
    <dbReference type="NCBI Taxonomy" id="3055"/>
    <lineage>
        <taxon>Eukaryota</taxon>
        <taxon>Viridiplantae</taxon>
        <taxon>Chlorophyta</taxon>
        <taxon>core chlorophytes</taxon>
        <taxon>Chlorophyceae</taxon>
        <taxon>CS clade</taxon>
        <taxon>Chlamydomonadales</taxon>
        <taxon>Chlamydomonadaceae</taxon>
        <taxon>Chlamydomonas</taxon>
    </lineage>
</organism>
<dbReference type="ExpressionAtlas" id="A0A2K3DA99">
    <property type="expression patterns" value="baseline"/>
</dbReference>
<dbReference type="GeneID" id="5716085"/>